<comment type="caution">
    <text evidence="2">The sequence shown here is derived from an EMBL/GenBank/DDBJ whole genome shotgun (WGS) entry which is preliminary data.</text>
</comment>
<organism evidence="2 3">
    <name type="scientific">Vibrio ponticus</name>
    <dbReference type="NCBI Taxonomy" id="265668"/>
    <lineage>
        <taxon>Bacteria</taxon>
        <taxon>Pseudomonadati</taxon>
        <taxon>Pseudomonadota</taxon>
        <taxon>Gammaproteobacteria</taxon>
        <taxon>Vibrionales</taxon>
        <taxon>Vibrionaceae</taxon>
        <taxon>Vibrio</taxon>
    </lineage>
</organism>
<protein>
    <submittedName>
        <fullName evidence="2">Uncharacterized protein</fullName>
    </submittedName>
</protein>
<evidence type="ECO:0000256" key="1">
    <source>
        <dbReference type="SAM" id="SignalP"/>
    </source>
</evidence>
<keyword evidence="1" id="KW-0732">Signal</keyword>
<dbReference type="Proteomes" id="UP000278792">
    <property type="component" value="Unassembled WGS sequence"/>
</dbReference>
<evidence type="ECO:0000313" key="2">
    <source>
        <dbReference type="EMBL" id="ROV59221.1"/>
    </source>
</evidence>
<evidence type="ECO:0000313" key="3">
    <source>
        <dbReference type="Proteomes" id="UP000278792"/>
    </source>
</evidence>
<feature type="chain" id="PRO_5018255049" evidence="1">
    <location>
        <begin position="32"/>
        <end position="108"/>
    </location>
</feature>
<gene>
    <name evidence="2" type="ORF">EGH82_14675</name>
</gene>
<sequence length="108" mass="12454">MFHFNTLSGSSRLVVKMALLALIAFTQPVMASNNTCENFTALFAERDFDKIEVMFERAAQELGYPKSSIYLNQFYAKSPKEQVMELRRVYRGCYSLKNKGELLVNLLR</sequence>
<proteinExistence type="predicted"/>
<dbReference type="EMBL" id="RKIK01000048">
    <property type="protein sequence ID" value="ROV59221.1"/>
    <property type="molecule type" value="Genomic_DNA"/>
</dbReference>
<dbReference type="RefSeq" id="WP_123782654.1">
    <property type="nucleotide sequence ID" value="NZ_RKIK01000048.1"/>
</dbReference>
<name>A0A3N3DXG5_9VIBR</name>
<feature type="signal peptide" evidence="1">
    <location>
        <begin position="1"/>
        <end position="31"/>
    </location>
</feature>
<reference evidence="2 3" key="1">
    <citation type="submission" date="2018-11" db="EMBL/GenBank/DDBJ databases">
        <title>Vibrio ponticus strain CAIM 1751 pathogenic for the snapper Lutjanus guttatus.</title>
        <authorList>
            <person name="Soto-Rodriguez S."/>
            <person name="Lozano-Olvera R."/>
            <person name="Gomez-Gil B."/>
        </authorList>
    </citation>
    <scope>NUCLEOTIDE SEQUENCE [LARGE SCALE GENOMIC DNA]</scope>
    <source>
        <strain evidence="2 3">CAIM 1751</strain>
    </source>
</reference>
<dbReference type="AlphaFoldDB" id="A0A3N3DXG5"/>
<accession>A0A3N3DXG5</accession>